<proteinExistence type="predicted"/>
<accession>A0A6J4LJA3</accession>
<evidence type="ECO:0000313" key="2">
    <source>
        <dbReference type="EMBL" id="CAA9333195.1"/>
    </source>
</evidence>
<dbReference type="EMBL" id="CADCTV010000474">
    <property type="protein sequence ID" value="CAA9333195.1"/>
    <property type="molecule type" value="Genomic_DNA"/>
</dbReference>
<gene>
    <name evidence="2" type="ORF">AVDCRST_MAG89-2240</name>
</gene>
<organism evidence="2">
    <name type="scientific">uncultured Gemmatimonadota bacterium</name>
    <dbReference type="NCBI Taxonomy" id="203437"/>
    <lineage>
        <taxon>Bacteria</taxon>
        <taxon>Pseudomonadati</taxon>
        <taxon>Gemmatimonadota</taxon>
        <taxon>environmental samples</taxon>
    </lineage>
</organism>
<feature type="region of interest" description="Disordered" evidence="1">
    <location>
        <begin position="148"/>
        <end position="200"/>
    </location>
</feature>
<feature type="non-terminal residue" evidence="2">
    <location>
        <position position="1"/>
    </location>
</feature>
<reference evidence="2" key="1">
    <citation type="submission" date="2020-02" db="EMBL/GenBank/DDBJ databases">
        <authorList>
            <person name="Meier V. D."/>
        </authorList>
    </citation>
    <scope>NUCLEOTIDE SEQUENCE</scope>
    <source>
        <strain evidence="2">AVDCRST_MAG89</strain>
    </source>
</reference>
<evidence type="ECO:0000256" key="1">
    <source>
        <dbReference type="SAM" id="MobiDB-lite"/>
    </source>
</evidence>
<feature type="region of interest" description="Disordered" evidence="1">
    <location>
        <begin position="1"/>
        <end position="45"/>
    </location>
</feature>
<feature type="compositionally biased region" description="Basic and acidic residues" evidence="1">
    <location>
        <begin position="162"/>
        <end position="180"/>
    </location>
</feature>
<name>A0A6J4LJA3_9BACT</name>
<protein>
    <submittedName>
        <fullName evidence="2">Uncharacterized protein</fullName>
    </submittedName>
</protein>
<sequence length="200" mass="20914">AGAFRHAVGGGSGFGARVAADPRRRPSAVDGPSLHAGPVRLGGRRRRRAVRRCLGAGARRFDPNSGGLVLRRGCALGGAAAGRCVPRARNPASRLRGHSRNGHLRPVRFGGAGLVRGRLPVSARHALAAAGCRGAGVRGLGGDRRRLRRQRSRVHRAAGRRGQVDRHRGVGGVPHRDGLERPGPGPGLRGPRCSFRGSSV</sequence>
<feature type="non-terminal residue" evidence="2">
    <location>
        <position position="200"/>
    </location>
</feature>
<dbReference type="AlphaFoldDB" id="A0A6J4LJA3"/>
<feature type="compositionally biased region" description="Basic residues" evidence="1">
    <location>
        <begin position="148"/>
        <end position="159"/>
    </location>
</feature>